<organism evidence="2 3">
    <name type="scientific">Ascodesmis nigricans</name>
    <dbReference type="NCBI Taxonomy" id="341454"/>
    <lineage>
        <taxon>Eukaryota</taxon>
        <taxon>Fungi</taxon>
        <taxon>Dikarya</taxon>
        <taxon>Ascomycota</taxon>
        <taxon>Pezizomycotina</taxon>
        <taxon>Pezizomycetes</taxon>
        <taxon>Pezizales</taxon>
        <taxon>Ascodesmidaceae</taxon>
        <taxon>Ascodesmis</taxon>
    </lineage>
</organism>
<reference evidence="2 3" key="1">
    <citation type="submission" date="2019-04" db="EMBL/GenBank/DDBJ databases">
        <title>Comparative genomics and transcriptomics to analyze fruiting body development in filamentous ascomycetes.</title>
        <authorList>
            <consortium name="DOE Joint Genome Institute"/>
            <person name="Lutkenhaus R."/>
            <person name="Traeger S."/>
            <person name="Breuer J."/>
            <person name="Kuo A."/>
            <person name="Lipzen A."/>
            <person name="Pangilinan J."/>
            <person name="Dilworth D."/>
            <person name="Sandor L."/>
            <person name="Poggeler S."/>
            <person name="Barry K."/>
            <person name="Grigoriev I.V."/>
            <person name="Nowrousian M."/>
        </authorList>
    </citation>
    <scope>NUCLEOTIDE SEQUENCE [LARGE SCALE GENOMIC DNA]</scope>
    <source>
        <strain evidence="2 3">CBS 389.68</strain>
    </source>
</reference>
<name>A0A4S2MPR6_9PEZI</name>
<dbReference type="EMBL" id="ML220134">
    <property type="protein sequence ID" value="TGZ79143.1"/>
    <property type="molecule type" value="Genomic_DNA"/>
</dbReference>
<evidence type="ECO:0000313" key="3">
    <source>
        <dbReference type="Proteomes" id="UP000298138"/>
    </source>
</evidence>
<dbReference type="AlphaFoldDB" id="A0A4S2MPR6"/>
<feature type="chain" id="PRO_5020226908" evidence="1">
    <location>
        <begin position="22"/>
        <end position="180"/>
    </location>
</feature>
<protein>
    <submittedName>
        <fullName evidence="2">Uncharacterized protein</fullName>
    </submittedName>
</protein>
<dbReference type="Proteomes" id="UP000298138">
    <property type="component" value="Unassembled WGS sequence"/>
</dbReference>
<gene>
    <name evidence="2" type="ORF">EX30DRAFT_342620</name>
</gene>
<keyword evidence="3" id="KW-1185">Reference proteome</keyword>
<keyword evidence="1" id="KW-0732">Signal</keyword>
<dbReference type="InParanoid" id="A0A4S2MPR6"/>
<sequence length="180" mass="19858">MMKFPLFATTLFALLPTLSLADSSRPFLLRVPKDLSSPCAGMLVRVNRDAKFSPLQIGTKEAGKPWVAIFKAGSGNTPLGEVVDAKTGDNLMLQPSHGTPWYYADVGKPGGFFDPMRMATHEGWNLTTIDTDHGRKNVLRRHTAEAQWAATPMKDGAWRIGYNGRTEGDSPNFDMEVIYI</sequence>
<evidence type="ECO:0000313" key="2">
    <source>
        <dbReference type="EMBL" id="TGZ79143.1"/>
    </source>
</evidence>
<proteinExistence type="predicted"/>
<evidence type="ECO:0000256" key="1">
    <source>
        <dbReference type="SAM" id="SignalP"/>
    </source>
</evidence>
<feature type="signal peptide" evidence="1">
    <location>
        <begin position="1"/>
        <end position="21"/>
    </location>
</feature>
<accession>A0A4S2MPR6</accession>